<keyword evidence="7" id="KW-0539">Nucleus</keyword>
<dbReference type="GO" id="GO:0006357">
    <property type="term" value="P:regulation of transcription by RNA polymerase II"/>
    <property type="evidence" value="ECO:0007669"/>
    <property type="project" value="TreeGrafter"/>
</dbReference>
<evidence type="ECO:0000256" key="6">
    <source>
        <dbReference type="ARBA" id="ARBA00023163"/>
    </source>
</evidence>
<keyword evidence="5" id="KW-0805">Transcription regulation</keyword>
<evidence type="ECO:0000256" key="1">
    <source>
        <dbReference type="ARBA" id="ARBA00004123"/>
    </source>
</evidence>
<dbReference type="Proteomes" id="UP000242381">
    <property type="component" value="Unassembled WGS sequence"/>
</dbReference>
<dbReference type="EMBL" id="KV921422">
    <property type="protein sequence ID" value="ORE15483.1"/>
    <property type="molecule type" value="Genomic_DNA"/>
</dbReference>
<dbReference type="InterPro" id="IPR013087">
    <property type="entry name" value="Znf_C2H2_type"/>
</dbReference>
<dbReference type="PANTHER" id="PTHR46179:SF13">
    <property type="entry name" value="C2H2-TYPE DOMAIN-CONTAINING PROTEIN"/>
    <property type="match status" value="1"/>
</dbReference>
<evidence type="ECO:0000256" key="3">
    <source>
        <dbReference type="ARBA" id="ARBA00022771"/>
    </source>
</evidence>
<feature type="compositionally biased region" description="Polar residues" evidence="9">
    <location>
        <begin position="255"/>
        <end position="264"/>
    </location>
</feature>
<dbReference type="GO" id="GO:0005634">
    <property type="term" value="C:nucleus"/>
    <property type="evidence" value="ECO:0007669"/>
    <property type="project" value="UniProtKB-SubCell"/>
</dbReference>
<gene>
    <name evidence="11" type="ORF">BCV71DRAFT_237508</name>
</gene>
<name>A0A0A1NEN3_RHIZD</name>
<protein>
    <recommendedName>
        <fullName evidence="10">C2H2-type domain-containing protein</fullName>
    </recommendedName>
</protein>
<accession>A0A0A1NEN3</accession>
<dbReference type="AlphaFoldDB" id="A0A0A1NEN3"/>
<sequence>MGKIQKRIEAHSNGREIVKLSFTVFPETETRGFSISPGVVRRVTFFSPSVYNIDQRVLATSSSEHNPKVAPPSTTSPFQGPVGAYLFPDHPYSVPVVYVPTPVISSQSILYPSLPTATTNIPSLSESHHSIHPTSSKTSPEQIQSSAVFDQNNSIHGERRYVCPYLGCNKAFTRSNHVSRHINSVHTRAEGFDCPFCRKQFTREDHFDRHLSIHKKQAKDMKHTMDVEKLRQILRNNHSESQKKEASSVLDSDALRSTSENTSQVVSNIEKLLQNVMKLVKQREKRKEDN</sequence>
<reference evidence="11 12" key="1">
    <citation type="journal article" date="2016" name="Proc. Natl. Acad. Sci. U.S.A.">
        <title>Lipid metabolic changes in an early divergent fungus govern the establishment of a mutualistic symbiosis with endobacteria.</title>
        <authorList>
            <person name="Lastovetsky O.A."/>
            <person name="Gaspar M.L."/>
            <person name="Mondo S.J."/>
            <person name="LaButti K.M."/>
            <person name="Sandor L."/>
            <person name="Grigoriev I.V."/>
            <person name="Henry S.A."/>
            <person name="Pawlowska T.E."/>
        </authorList>
    </citation>
    <scope>NUCLEOTIDE SEQUENCE [LARGE SCALE GENOMIC DNA]</scope>
    <source>
        <strain evidence="11 12">ATCC 11559</strain>
    </source>
</reference>
<evidence type="ECO:0000256" key="9">
    <source>
        <dbReference type="SAM" id="MobiDB-lite"/>
    </source>
</evidence>
<dbReference type="Pfam" id="PF00096">
    <property type="entry name" value="zf-C2H2"/>
    <property type="match status" value="1"/>
</dbReference>
<feature type="domain" description="C2H2-type" evidence="10">
    <location>
        <begin position="161"/>
        <end position="191"/>
    </location>
</feature>
<dbReference type="Gene3D" id="3.30.160.60">
    <property type="entry name" value="Classic Zinc Finger"/>
    <property type="match status" value="2"/>
</dbReference>
<evidence type="ECO:0000256" key="4">
    <source>
        <dbReference type="ARBA" id="ARBA00022833"/>
    </source>
</evidence>
<dbReference type="PANTHER" id="PTHR46179">
    <property type="entry name" value="ZINC FINGER PROTEIN"/>
    <property type="match status" value="1"/>
</dbReference>
<evidence type="ECO:0000256" key="7">
    <source>
        <dbReference type="ARBA" id="ARBA00023242"/>
    </source>
</evidence>
<dbReference type="SMART" id="SM00355">
    <property type="entry name" value="ZnF_C2H2"/>
    <property type="match status" value="2"/>
</dbReference>
<comment type="subcellular location">
    <subcellularLocation>
        <location evidence="1">Nucleus</location>
    </subcellularLocation>
</comment>
<feature type="domain" description="C2H2-type" evidence="10">
    <location>
        <begin position="192"/>
        <end position="219"/>
    </location>
</feature>
<dbReference type="VEuPathDB" id="FungiDB:BCV72DRAFT_262999"/>
<dbReference type="InterPro" id="IPR051061">
    <property type="entry name" value="Zinc_finger_trans_reg"/>
</dbReference>
<evidence type="ECO:0000256" key="5">
    <source>
        <dbReference type="ARBA" id="ARBA00023015"/>
    </source>
</evidence>
<dbReference type="PROSITE" id="PS50157">
    <property type="entry name" value="ZINC_FINGER_C2H2_2"/>
    <property type="match status" value="2"/>
</dbReference>
<evidence type="ECO:0000259" key="10">
    <source>
        <dbReference type="PROSITE" id="PS50157"/>
    </source>
</evidence>
<keyword evidence="6" id="KW-0804">Transcription</keyword>
<dbReference type="PROSITE" id="PS00028">
    <property type="entry name" value="ZINC_FINGER_C2H2_1"/>
    <property type="match status" value="2"/>
</dbReference>
<evidence type="ECO:0000313" key="12">
    <source>
        <dbReference type="Proteomes" id="UP000242381"/>
    </source>
</evidence>
<evidence type="ECO:0000256" key="8">
    <source>
        <dbReference type="PROSITE-ProRule" id="PRU00042"/>
    </source>
</evidence>
<evidence type="ECO:0000256" key="2">
    <source>
        <dbReference type="ARBA" id="ARBA00022723"/>
    </source>
</evidence>
<keyword evidence="2" id="KW-0479">Metal-binding</keyword>
<dbReference type="GO" id="GO:0008270">
    <property type="term" value="F:zinc ion binding"/>
    <property type="evidence" value="ECO:0007669"/>
    <property type="project" value="UniProtKB-KW"/>
</dbReference>
<feature type="compositionally biased region" description="Polar residues" evidence="9">
    <location>
        <begin position="132"/>
        <end position="151"/>
    </location>
</feature>
<keyword evidence="4" id="KW-0862">Zinc</keyword>
<dbReference type="Pfam" id="PF12874">
    <property type="entry name" value="zf-met"/>
    <property type="match status" value="1"/>
</dbReference>
<dbReference type="InterPro" id="IPR036236">
    <property type="entry name" value="Znf_C2H2_sf"/>
</dbReference>
<feature type="region of interest" description="Disordered" evidence="9">
    <location>
        <begin position="235"/>
        <end position="264"/>
    </location>
</feature>
<feature type="region of interest" description="Disordered" evidence="9">
    <location>
        <begin position="121"/>
        <end position="151"/>
    </location>
</feature>
<feature type="compositionally biased region" description="Basic and acidic residues" evidence="9">
    <location>
        <begin position="235"/>
        <end position="246"/>
    </location>
</feature>
<dbReference type="SUPFAM" id="SSF57667">
    <property type="entry name" value="beta-beta-alpha zinc fingers"/>
    <property type="match status" value="1"/>
</dbReference>
<organism evidence="11 12">
    <name type="scientific">Rhizopus microsporus</name>
    <dbReference type="NCBI Taxonomy" id="58291"/>
    <lineage>
        <taxon>Eukaryota</taxon>
        <taxon>Fungi</taxon>
        <taxon>Fungi incertae sedis</taxon>
        <taxon>Mucoromycota</taxon>
        <taxon>Mucoromycotina</taxon>
        <taxon>Mucoromycetes</taxon>
        <taxon>Mucorales</taxon>
        <taxon>Mucorineae</taxon>
        <taxon>Rhizopodaceae</taxon>
        <taxon>Rhizopus</taxon>
    </lineage>
</organism>
<keyword evidence="3 8" id="KW-0863">Zinc-finger</keyword>
<evidence type="ECO:0000313" key="11">
    <source>
        <dbReference type="EMBL" id="ORE15483.1"/>
    </source>
</evidence>
<proteinExistence type="predicted"/>